<dbReference type="EMBL" id="PVNG01000070">
    <property type="protein sequence ID" value="PRX42179.1"/>
    <property type="molecule type" value="Genomic_DNA"/>
</dbReference>
<proteinExistence type="predicted"/>
<dbReference type="AlphaFoldDB" id="A0A2T0LII2"/>
<accession>A0A2T0LII2</accession>
<evidence type="ECO:0000313" key="3">
    <source>
        <dbReference type="Proteomes" id="UP000238312"/>
    </source>
</evidence>
<gene>
    <name evidence="2" type="ORF">B0I32_1705</name>
</gene>
<protein>
    <recommendedName>
        <fullName evidence="4">ISKra4 family transposase</fullName>
    </recommendedName>
</protein>
<comment type="caution">
    <text evidence="2">The sequence shown here is derived from an EMBL/GenBank/DDBJ whole genome shotgun (WGS) entry which is preliminary data.</text>
</comment>
<dbReference type="Proteomes" id="UP000238312">
    <property type="component" value="Unassembled WGS sequence"/>
</dbReference>
<feature type="region of interest" description="Disordered" evidence="1">
    <location>
        <begin position="251"/>
        <end position="271"/>
    </location>
</feature>
<reference evidence="2 3" key="1">
    <citation type="submission" date="2018-03" db="EMBL/GenBank/DDBJ databases">
        <title>Genomic Encyclopedia of Type Strains, Phase III (KMG-III): the genomes of soil and plant-associated and newly described type strains.</title>
        <authorList>
            <person name="Whitman W."/>
        </authorList>
    </citation>
    <scope>NUCLEOTIDE SEQUENCE [LARGE SCALE GENOMIC DNA]</scope>
    <source>
        <strain evidence="2 3">CGMCC 4.7104</strain>
    </source>
</reference>
<evidence type="ECO:0000256" key="1">
    <source>
        <dbReference type="SAM" id="MobiDB-lite"/>
    </source>
</evidence>
<dbReference type="RefSeq" id="WP_106253643.1">
    <property type="nucleotide sequence ID" value="NZ_PVNG01000070.1"/>
</dbReference>
<evidence type="ECO:0008006" key="4">
    <source>
        <dbReference type="Google" id="ProtNLM"/>
    </source>
</evidence>
<dbReference type="NCBIfam" id="NF033572">
    <property type="entry name" value="transpos_ISKra4"/>
    <property type="match status" value="1"/>
</dbReference>
<name>A0A2T0LII2_9ACTN</name>
<sequence>MEPYDAAVRADEFATSRNLFDLLIAELAAPAADELTHAGLEELCERRGRAVLRQLLQDHLDLRALREEARLSADHPAGRLERGHHRLLATVVGTVTVRRCAIRTPGARNRYLADEQLALPAGRHSHGLAKLAVVEAVRGSFDAAHAAITDRCGPVIGKRQIADLVVTAAADVEAFYAARTPTPRTAEELLVLGLDGKGVVMRPEGLRPASRKAAAAHRRRFRTRLASGEKPHRKRMATLAAVHDAVPAPRRPHDVISLTGRSGERPVRKGPTASGKWVYGSVIEPACTVIARAFDQAQARDPVHTRPWVVLVDGDLHQIALVREQAARRGVAVHIVCDLIHVIEYCWRGARCLHTADDPAAEQRVAAWALGLLAGNTGQVIDDMKTQAATLPADRRDGLTAAIRYLSGHREFLCYDHALEQGWPIATGVIEGTARHLVGDRLEITGARWGLAGADAVLKLRAIISNGDLDAYFAYHLDREQYRLRQARHQDRYALTT</sequence>
<dbReference type="OrthoDB" id="3450944at2"/>
<keyword evidence="3" id="KW-1185">Reference proteome</keyword>
<evidence type="ECO:0000313" key="2">
    <source>
        <dbReference type="EMBL" id="PRX42179.1"/>
    </source>
</evidence>
<organism evidence="2 3">
    <name type="scientific">Nonomuraea fuscirosea</name>
    <dbReference type="NCBI Taxonomy" id="1291556"/>
    <lineage>
        <taxon>Bacteria</taxon>
        <taxon>Bacillati</taxon>
        <taxon>Actinomycetota</taxon>
        <taxon>Actinomycetes</taxon>
        <taxon>Streptosporangiales</taxon>
        <taxon>Streptosporangiaceae</taxon>
        <taxon>Nonomuraea</taxon>
    </lineage>
</organism>